<dbReference type="AlphaFoldDB" id="F0S3I3"/>
<feature type="chain" id="PRO_5003255858" description="Outer membrane protein" evidence="1">
    <location>
        <begin position="20"/>
        <end position="264"/>
    </location>
</feature>
<evidence type="ECO:0000313" key="3">
    <source>
        <dbReference type="Proteomes" id="UP000007102"/>
    </source>
</evidence>
<reference evidence="3" key="2">
    <citation type="submission" date="2011-02" db="EMBL/GenBank/DDBJ databases">
        <title>The complete genome of Desulfurobacterium thermolithotrophum DSM 11699.</title>
        <authorList>
            <consortium name="US DOE Joint Genome Institute (JGI-PGF)"/>
            <person name="Lucas S."/>
            <person name="Copeland A."/>
            <person name="Lapidus A."/>
            <person name="Bruce D."/>
            <person name="Goodwin L."/>
            <person name="Pitluck S."/>
            <person name="Kyrpides N."/>
            <person name="Mavromatis K."/>
            <person name="Pagani I."/>
            <person name="Ivanova N."/>
            <person name="Mikhailova N."/>
            <person name="Daligault H."/>
            <person name="Detter J.C."/>
            <person name="Tapia R."/>
            <person name="Han C."/>
            <person name="Land M."/>
            <person name="Hauser L."/>
            <person name="Markowitz V."/>
            <person name="Cheng J.-F."/>
            <person name="Hugenholtz P."/>
            <person name="Woyke T."/>
            <person name="Wu D."/>
            <person name="Spring S."/>
            <person name="Brambilla E."/>
            <person name="Klenk H.-P."/>
            <person name="Eisen J.A."/>
        </authorList>
    </citation>
    <scope>NUCLEOTIDE SEQUENCE [LARGE SCALE GENOMIC DNA]</scope>
    <source>
        <strain evidence="3">DSM 11699 / BSA</strain>
    </source>
</reference>
<sequence length="264" mass="29073">MKKALFTVVAFLASTYASSALTIEGGGGAWREKPTGWIEYTTNTNTAIGTLTTKTHVDLKEDLHVSDKTKASGWFKIEHGIPLLPDIRVQYTPMSFSGKGIVDSSFTFGDLKVEGKDYIESKIEANQVDVTLYYHLPFLRTVSNGKVDLKAGVNVKVIDGYAKVKDITRGGIEESKSATIPVPMAHLSGKIRPIDLVGIEFSGNWIGYSGSQFYEAIAETKVYPIKHLFVGVGYRYQRLKIDNIEDLSTDIKIKGAFAEAGFEF</sequence>
<keyword evidence="3" id="KW-1185">Reference proteome</keyword>
<dbReference type="KEGG" id="dte:Dester_0764"/>
<dbReference type="InterPro" id="IPR026387">
    <property type="entry name" value="OMP_w_GlyGly"/>
</dbReference>
<reference evidence="2 3" key="1">
    <citation type="journal article" date="2011" name="Stand. Genomic Sci.">
        <title>Complete genome sequence of the thermophilic sulfur-reducer Desulfurobacterium thermolithotrophum type strain (BSA(T)) from a deep-sea hydrothermal vent.</title>
        <authorList>
            <person name="Goker M."/>
            <person name="Daligault H."/>
            <person name="Mwirichia R."/>
            <person name="Lapidus A."/>
            <person name="Lucas S."/>
            <person name="Deshpande S."/>
            <person name="Pagani I."/>
            <person name="Tapia R."/>
            <person name="Cheng J.F."/>
            <person name="Goodwin L."/>
            <person name="Pitluck S."/>
            <person name="Liolios K."/>
            <person name="Ivanova N."/>
            <person name="Mavromatis K."/>
            <person name="Mikhailova N."/>
            <person name="Pati A."/>
            <person name="Chen A."/>
            <person name="Palaniappan K."/>
            <person name="Han C."/>
            <person name="Land M."/>
            <person name="Hauser L."/>
            <person name="Pan C."/>
            <person name="Brambilla E.M."/>
            <person name="Rohde M."/>
            <person name="Spring S."/>
            <person name="Sikorski J."/>
            <person name="Wirth R."/>
            <person name="Detter J.C."/>
            <person name="Woyke T."/>
            <person name="Bristow J."/>
            <person name="Eisen J.A."/>
            <person name="Markowitz V."/>
            <person name="Hugenholtz P."/>
            <person name="Kyrpides N.C."/>
            <person name="Klenk H.P."/>
        </authorList>
    </citation>
    <scope>NUCLEOTIDE SEQUENCE [LARGE SCALE GENOMIC DNA]</scope>
    <source>
        <strain evidence="3">DSM 11699 / BSA</strain>
    </source>
</reference>
<protein>
    <recommendedName>
        <fullName evidence="4">Outer membrane protein</fullName>
    </recommendedName>
</protein>
<dbReference type="Proteomes" id="UP000007102">
    <property type="component" value="Chromosome"/>
</dbReference>
<gene>
    <name evidence="2" type="ordered locus">Dester_0764</name>
</gene>
<proteinExistence type="predicted"/>
<keyword evidence="1" id="KW-0732">Signal</keyword>
<name>F0S3I3_DESTD</name>
<dbReference type="NCBIfam" id="TIGR04219">
    <property type="entry name" value="OMP_w_GlyGly"/>
    <property type="match status" value="1"/>
</dbReference>
<dbReference type="OrthoDB" id="11310at2"/>
<dbReference type="eggNOG" id="COG3637">
    <property type="taxonomic scope" value="Bacteria"/>
</dbReference>
<dbReference type="InParanoid" id="F0S3I3"/>
<organism evidence="2 3">
    <name type="scientific">Desulfurobacterium thermolithotrophum (strain DSM 11699 / BSA)</name>
    <dbReference type="NCBI Taxonomy" id="868864"/>
    <lineage>
        <taxon>Bacteria</taxon>
        <taxon>Pseudomonadati</taxon>
        <taxon>Aquificota</taxon>
        <taxon>Aquificia</taxon>
        <taxon>Desulfurobacteriales</taxon>
        <taxon>Desulfurobacteriaceae</taxon>
        <taxon>Desulfurobacterium</taxon>
    </lineage>
</organism>
<dbReference type="STRING" id="868864.Dester_0764"/>
<dbReference type="EMBL" id="CP002543">
    <property type="protein sequence ID" value="ADY73405.1"/>
    <property type="molecule type" value="Genomic_DNA"/>
</dbReference>
<feature type="signal peptide" evidence="1">
    <location>
        <begin position="1"/>
        <end position="19"/>
    </location>
</feature>
<evidence type="ECO:0000256" key="1">
    <source>
        <dbReference type="SAM" id="SignalP"/>
    </source>
</evidence>
<dbReference type="RefSeq" id="WP_013638360.1">
    <property type="nucleotide sequence ID" value="NC_015185.1"/>
</dbReference>
<evidence type="ECO:0008006" key="4">
    <source>
        <dbReference type="Google" id="ProtNLM"/>
    </source>
</evidence>
<accession>F0S3I3</accession>
<dbReference type="HOGENOM" id="CLU_093491_0_0_0"/>
<evidence type="ECO:0000313" key="2">
    <source>
        <dbReference type="EMBL" id="ADY73405.1"/>
    </source>
</evidence>